<feature type="transmembrane region" description="Helical" evidence="5">
    <location>
        <begin position="80"/>
        <end position="98"/>
    </location>
</feature>
<feature type="transmembrane region" description="Helical" evidence="5">
    <location>
        <begin position="145"/>
        <end position="166"/>
    </location>
</feature>
<evidence type="ECO:0000256" key="2">
    <source>
        <dbReference type="ARBA" id="ARBA00022692"/>
    </source>
</evidence>
<keyword evidence="2 5" id="KW-0812">Transmembrane</keyword>
<protein>
    <recommendedName>
        <fullName evidence="7">Disulfide bond formation protein B</fullName>
    </recommendedName>
</protein>
<evidence type="ECO:0000256" key="5">
    <source>
        <dbReference type="SAM" id="Phobius"/>
    </source>
</evidence>
<organism evidence="6">
    <name type="scientific">marine sediment metagenome</name>
    <dbReference type="NCBI Taxonomy" id="412755"/>
    <lineage>
        <taxon>unclassified sequences</taxon>
        <taxon>metagenomes</taxon>
        <taxon>ecological metagenomes</taxon>
    </lineage>
</organism>
<dbReference type="SUPFAM" id="SSF158442">
    <property type="entry name" value="DsbB-like"/>
    <property type="match status" value="1"/>
</dbReference>
<dbReference type="PIRSF" id="PIRSF033913">
    <property type="entry name" value="S-S_format_DsbB"/>
    <property type="match status" value="1"/>
</dbReference>
<comment type="caution">
    <text evidence="6">The sequence shown here is derived from an EMBL/GenBank/DDBJ whole genome shotgun (WGS) entry which is preliminary data.</text>
</comment>
<reference evidence="6" key="1">
    <citation type="journal article" date="2015" name="Nature">
        <title>Complex archaea that bridge the gap between prokaryotes and eukaryotes.</title>
        <authorList>
            <person name="Spang A."/>
            <person name="Saw J.H."/>
            <person name="Jorgensen S.L."/>
            <person name="Zaremba-Niedzwiedzka K."/>
            <person name="Martijn J."/>
            <person name="Lind A.E."/>
            <person name="van Eijk R."/>
            <person name="Schleper C."/>
            <person name="Guy L."/>
            <person name="Ettema T.J."/>
        </authorList>
    </citation>
    <scope>NUCLEOTIDE SEQUENCE</scope>
</reference>
<dbReference type="EMBL" id="LAZR01000078">
    <property type="protein sequence ID" value="KKN94473.1"/>
    <property type="molecule type" value="Genomic_DNA"/>
</dbReference>
<dbReference type="AlphaFoldDB" id="A0A0F9XQ40"/>
<comment type="subcellular location">
    <subcellularLocation>
        <location evidence="1">Membrane</location>
        <topology evidence="1">Multi-pass membrane protein</topology>
    </subcellularLocation>
</comment>
<dbReference type="GO" id="GO:0006457">
    <property type="term" value="P:protein folding"/>
    <property type="evidence" value="ECO:0007669"/>
    <property type="project" value="InterPro"/>
</dbReference>
<sequence length="177" mass="18498">MGLTERFKRPTGFRQTLASGFLTVGTAMTVGTALLFQHVGGYIPCALCLQQRIPYYVSIPIALVAFVAAAGRAPAVLTRGLLLAIGLIMLFSLYLGVFHSGVEWGFWPGPADCGQVGGSDLMSGDLLATIDAIRPPSCDEAAGRFLGLSFAGWNAVASALFAAVALRSAVAKADRFA</sequence>
<gene>
    <name evidence="6" type="ORF">LCGC14_0188220</name>
</gene>
<dbReference type="Pfam" id="PF02600">
    <property type="entry name" value="DsbB"/>
    <property type="match status" value="1"/>
</dbReference>
<name>A0A0F9XQ40_9ZZZZ</name>
<evidence type="ECO:0000256" key="4">
    <source>
        <dbReference type="ARBA" id="ARBA00023136"/>
    </source>
</evidence>
<dbReference type="InterPro" id="IPR024199">
    <property type="entry name" value="Uncharacterised_DsbB"/>
</dbReference>
<evidence type="ECO:0008006" key="7">
    <source>
        <dbReference type="Google" id="ProtNLM"/>
    </source>
</evidence>
<dbReference type="Gene3D" id="1.20.1550.10">
    <property type="entry name" value="DsbB-like"/>
    <property type="match status" value="1"/>
</dbReference>
<evidence type="ECO:0000256" key="3">
    <source>
        <dbReference type="ARBA" id="ARBA00022989"/>
    </source>
</evidence>
<dbReference type="GO" id="GO:0016020">
    <property type="term" value="C:membrane"/>
    <property type="evidence" value="ECO:0007669"/>
    <property type="project" value="UniProtKB-SubCell"/>
</dbReference>
<feature type="transmembrane region" description="Helical" evidence="5">
    <location>
        <begin position="21"/>
        <end position="43"/>
    </location>
</feature>
<keyword evidence="4 5" id="KW-0472">Membrane</keyword>
<dbReference type="GO" id="GO:0015035">
    <property type="term" value="F:protein-disulfide reductase activity"/>
    <property type="evidence" value="ECO:0007669"/>
    <property type="project" value="InterPro"/>
</dbReference>
<accession>A0A0F9XQ40</accession>
<dbReference type="InterPro" id="IPR023380">
    <property type="entry name" value="DsbB-like_sf"/>
</dbReference>
<keyword evidence="3 5" id="KW-1133">Transmembrane helix</keyword>
<proteinExistence type="predicted"/>
<evidence type="ECO:0000313" key="6">
    <source>
        <dbReference type="EMBL" id="KKN94473.1"/>
    </source>
</evidence>
<dbReference type="InterPro" id="IPR003752">
    <property type="entry name" value="DiS_bond_form_DsbB/BdbC"/>
</dbReference>
<feature type="transmembrane region" description="Helical" evidence="5">
    <location>
        <begin position="55"/>
        <end position="73"/>
    </location>
</feature>
<evidence type="ECO:0000256" key="1">
    <source>
        <dbReference type="ARBA" id="ARBA00004141"/>
    </source>
</evidence>